<evidence type="ECO:0000256" key="2">
    <source>
        <dbReference type="ARBA" id="ARBA00022475"/>
    </source>
</evidence>
<keyword evidence="2" id="KW-1003">Cell membrane</keyword>
<feature type="transmembrane region" description="Helical" evidence="7">
    <location>
        <begin position="349"/>
        <end position="367"/>
    </location>
</feature>
<dbReference type="Proteomes" id="UP000192343">
    <property type="component" value="Unassembled WGS sequence"/>
</dbReference>
<keyword evidence="4 7" id="KW-0812">Transmembrane</keyword>
<evidence type="ECO:0000256" key="3">
    <source>
        <dbReference type="ARBA" id="ARBA00022519"/>
    </source>
</evidence>
<dbReference type="NCBIfam" id="TIGR00786">
    <property type="entry name" value="dctM"/>
    <property type="match status" value="1"/>
</dbReference>
<feature type="transmembrane region" description="Helical" evidence="7">
    <location>
        <begin position="102"/>
        <end position="123"/>
    </location>
</feature>
<feature type="transmembrane region" description="Helical" evidence="7">
    <location>
        <begin position="170"/>
        <end position="192"/>
    </location>
</feature>
<gene>
    <name evidence="9" type="ORF">B4O97_18120</name>
</gene>
<feature type="transmembrane region" description="Helical" evidence="7">
    <location>
        <begin position="398"/>
        <end position="420"/>
    </location>
</feature>
<dbReference type="STRING" id="1963862.B4O97_18120"/>
<evidence type="ECO:0000256" key="7">
    <source>
        <dbReference type="SAM" id="Phobius"/>
    </source>
</evidence>
<evidence type="ECO:0000259" key="8">
    <source>
        <dbReference type="Pfam" id="PF06808"/>
    </source>
</evidence>
<keyword evidence="5 7" id="KW-1133">Transmembrane helix</keyword>
<feature type="domain" description="TRAP C4-dicarboxylate transport system permease DctM subunit" evidence="8">
    <location>
        <begin position="8"/>
        <end position="414"/>
    </location>
</feature>
<comment type="caution">
    <text evidence="9">The sequence shown here is derived from an EMBL/GenBank/DDBJ whole genome shotgun (WGS) entry which is preliminary data.</text>
</comment>
<evidence type="ECO:0000256" key="5">
    <source>
        <dbReference type="ARBA" id="ARBA00022989"/>
    </source>
</evidence>
<evidence type="ECO:0000256" key="6">
    <source>
        <dbReference type="ARBA" id="ARBA00023136"/>
    </source>
</evidence>
<dbReference type="AlphaFoldDB" id="A0A1Y1RUI7"/>
<comment type="subcellular location">
    <subcellularLocation>
        <location evidence="1">Cell inner membrane</location>
        <topology evidence="1">Multi-pass membrane protein</topology>
    </subcellularLocation>
</comment>
<dbReference type="OrthoDB" id="370245at2"/>
<feature type="transmembrane region" description="Helical" evidence="7">
    <location>
        <begin position="213"/>
        <end position="235"/>
    </location>
</feature>
<evidence type="ECO:0000313" key="10">
    <source>
        <dbReference type="Proteomes" id="UP000192343"/>
    </source>
</evidence>
<evidence type="ECO:0000256" key="4">
    <source>
        <dbReference type="ARBA" id="ARBA00022692"/>
    </source>
</evidence>
<accession>A0A1Y1RUI7</accession>
<organism evidence="9 10">
    <name type="scientific">Marispirochaeta aestuarii</name>
    <dbReference type="NCBI Taxonomy" id="1963862"/>
    <lineage>
        <taxon>Bacteria</taxon>
        <taxon>Pseudomonadati</taxon>
        <taxon>Spirochaetota</taxon>
        <taxon>Spirochaetia</taxon>
        <taxon>Spirochaetales</taxon>
        <taxon>Spirochaetaceae</taxon>
        <taxon>Marispirochaeta</taxon>
    </lineage>
</organism>
<reference evidence="9 10" key="1">
    <citation type="submission" date="2017-03" db="EMBL/GenBank/DDBJ databases">
        <title>Draft Genome sequence of Marispirochaeta sp. strain JC444.</title>
        <authorList>
            <person name="Shivani Y."/>
            <person name="Subhash Y."/>
            <person name="Sasikala C."/>
            <person name="Ramana C."/>
        </authorList>
    </citation>
    <scope>NUCLEOTIDE SEQUENCE [LARGE SCALE GENOMIC DNA]</scope>
    <source>
        <strain evidence="9 10">JC444</strain>
    </source>
</reference>
<keyword evidence="3" id="KW-0997">Cell inner membrane</keyword>
<protein>
    <submittedName>
        <fullName evidence="9">C4-dicarboxylate ABC transporter permease</fullName>
    </submittedName>
</protein>
<feature type="transmembrane region" description="Helical" evidence="7">
    <location>
        <begin position="47"/>
        <end position="66"/>
    </location>
</feature>
<evidence type="ECO:0000256" key="1">
    <source>
        <dbReference type="ARBA" id="ARBA00004429"/>
    </source>
</evidence>
<name>A0A1Y1RUI7_9SPIO</name>
<keyword evidence="10" id="KW-1185">Reference proteome</keyword>
<dbReference type="InterPro" id="IPR010656">
    <property type="entry name" value="DctM"/>
</dbReference>
<dbReference type="GO" id="GO:0005886">
    <property type="term" value="C:plasma membrane"/>
    <property type="evidence" value="ECO:0007669"/>
    <property type="project" value="UniProtKB-SubCell"/>
</dbReference>
<dbReference type="EMBL" id="MWQY01000031">
    <property type="protein sequence ID" value="ORC30334.1"/>
    <property type="molecule type" value="Genomic_DNA"/>
</dbReference>
<feature type="transmembrane region" description="Helical" evidence="7">
    <location>
        <begin position="314"/>
        <end position="342"/>
    </location>
</feature>
<dbReference type="PANTHER" id="PTHR33362">
    <property type="entry name" value="SIALIC ACID TRAP TRANSPORTER PERMEASE PROTEIN SIAT-RELATED"/>
    <property type="match status" value="1"/>
</dbReference>
<proteinExistence type="predicted"/>
<dbReference type="InterPro" id="IPR004681">
    <property type="entry name" value="TRAP_DctM"/>
</dbReference>
<dbReference type="Pfam" id="PF06808">
    <property type="entry name" value="DctM"/>
    <property type="match status" value="1"/>
</dbReference>
<sequence length="427" mass="45145">MLVVLIFGLMGLFIMLNLPVAFALGVTSLAFLTFATNVPLIVVVQRLLLGVDSFTLLGVPLFIFVGIMMNRTNLSQKIVDFAMALVGHMKGGLAMVNVVTSMFFAGISGTSMADTAAVGGVIIPAMIEKGYKPSFTGAVTAASSTIGIIIPPSVPMILYGVFVGLSVPTLFIAGLLPGIMIGAAMCLVSLIISIKEGYGSETKFSLKTLAKTFVESIPALILPLIILGGIMGGVFTTTEAAGAAASYIILYGLVTRELPPKKIFAAAKESALLSGQVMIIISVANLLGWVFAYAKIPQLLVNPFLNLTTNPYLFLWIVSAILIVAGTFLHGTAMLVIVIPLFLPIAAKLGIHPFHFAMVVMMCWGIGQQTPPVGSALYITCTLAKIDMWTLTKANMPFVGSLIAILAMVIHLPDFMVFAIPRALGML</sequence>
<feature type="transmembrane region" description="Helical" evidence="7">
    <location>
        <begin position="271"/>
        <end position="294"/>
    </location>
</feature>
<dbReference type="PIRSF" id="PIRSF006066">
    <property type="entry name" value="HI0050"/>
    <property type="match status" value="1"/>
</dbReference>
<dbReference type="RefSeq" id="WP_083052933.1">
    <property type="nucleotide sequence ID" value="NZ_CAXXQO010000003.1"/>
</dbReference>
<feature type="transmembrane region" description="Helical" evidence="7">
    <location>
        <begin position="135"/>
        <end position="158"/>
    </location>
</feature>
<dbReference type="GO" id="GO:0022857">
    <property type="term" value="F:transmembrane transporter activity"/>
    <property type="evidence" value="ECO:0007669"/>
    <property type="project" value="TreeGrafter"/>
</dbReference>
<keyword evidence="6 7" id="KW-0472">Membrane</keyword>
<evidence type="ECO:0000313" key="9">
    <source>
        <dbReference type="EMBL" id="ORC30334.1"/>
    </source>
</evidence>